<dbReference type="OrthoDB" id="4045at2"/>
<evidence type="ECO:0000256" key="6">
    <source>
        <dbReference type="RuleBase" id="RU004057"/>
    </source>
</evidence>
<dbReference type="GO" id="GO:0005886">
    <property type="term" value="C:plasma membrane"/>
    <property type="evidence" value="ECO:0007669"/>
    <property type="project" value="UniProtKB-SubCell"/>
</dbReference>
<evidence type="ECO:0000256" key="2">
    <source>
        <dbReference type="ARBA" id="ARBA00022475"/>
    </source>
</evidence>
<feature type="transmembrane region" description="Helical" evidence="7">
    <location>
        <begin position="15"/>
        <end position="38"/>
    </location>
</feature>
<dbReference type="RefSeq" id="WP_083562550.1">
    <property type="nucleotide sequence ID" value="NZ_AQQV01000003.1"/>
</dbReference>
<dbReference type="GO" id="GO:0017038">
    <property type="term" value="P:protein import"/>
    <property type="evidence" value="ECO:0007669"/>
    <property type="project" value="TreeGrafter"/>
</dbReference>
<keyword evidence="2" id="KW-1003">Cell membrane</keyword>
<dbReference type="PANTHER" id="PTHR30625:SF18">
    <property type="entry name" value="TONB2 ENERGY TRANSDUCTION SYSTEM INNER MEMBRANE COMPONENT EXBB"/>
    <property type="match status" value="1"/>
</dbReference>
<dbReference type="PANTHER" id="PTHR30625">
    <property type="entry name" value="PROTEIN TOLQ"/>
    <property type="match status" value="1"/>
</dbReference>
<feature type="transmembrane region" description="Helical" evidence="7">
    <location>
        <begin position="138"/>
        <end position="157"/>
    </location>
</feature>
<keyword evidence="4 7" id="KW-1133">Transmembrane helix</keyword>
<organism evidence="9 10">
    <name type="scientific">Oceanococcus atlanticus</name>
    <dbReference type="NCBI Taxonomy" id="1317117"/>
    <lineage>
        <taxon>Bacteria</taxon>
        <taxon>Pseudomonadati</taxon>
        <taxon>Pseudomonadota</taxon>
        <taxon>Gammaproteobacteria</taxon>
        <taxon>Chromatiales</taxon>
        <taxon>Oceanococcaceae</taxon>
        <taxon>Oceanococcus</taxon>
    </lineage>
</organism>
<evidence type="ECO:0000256" key="4">
    <source>
        <dbReference type="ARBA" id="ARBA00022989"/>
    </source>
</evidence>
<proteinExistence type="inferred from homology"/>
<keyword evidence="10" id="KW-1185">Reference proteome</keyword>
<dbReference type="AlphaFoldDB" id="A0A1Y1SDN6"/>
<evidence type="ECO:0000256" key="5">
    <source>
        <dbReference type="ARBA" id="ARBA00023136"/>
    </source>
</evidence>
<feature type="transmembrane region" description="Helical" evidence="7">
    <location>
        <begin position="94"/>
        <end position="118"/>
    </location>
</feature>
<dbReference type="STRING" id="1317117.ATO7_13443"/>
<keyword evidence="3 7" id="KW-0812">Transmembrane</keyword>
<accession>A0A1Y1SDN6</accession>
<dbReference type="EMBL" id="AQQV01000003">
    <property type="protein sequence ID" value="ORE86304.1"/>
    <property type="molecule type" value="Genomic_DNA"/>
</dbReference>
<name>A0A1Y1SDN6_9GAMM</name>
<evidence type="ECO:0000256" key="3">
    <source>
        <dbReference type="ARBA" id="ARBA00022692"/>
    </source>
</evidence>
<evidence type="ECO:0000256" key="7">
    <source>
        <dbReference type="SAM" id="Phobius"/>
    </source>
</evidence>
<comment type="subcellular location">
    <subcellularLocation>
        <location evidence="1">Cell membrane</location>
        <topology evidence="1">Multi-pass membrane protein</topology>
    </subcellularLocation>
    <subcellularLocation>
        <location evidence="6">Membrane</location>
        <topology evidence="6">Multi-pass membrane protein</topology>
    </subcellularLocation>
</comment>
<evidence type="ECO:0000313" key="10">
    <source>
        <dbReference type="Proteomes" id="UP000192342"/>
    </source>
</evidence>
<comment type="similarity">
    <text evidence="6">Belongs to the exbB/tolQ family.</text>
</comment>
<sequence length="181" mass="20224">MLLFLLDAREAIDDFFTAGGPVLQLIAVLTFVMWMLILERVVYYLRPFQSELKHAAHDFHARQDLFSWYGDAVRRMLVSELKVKVNDNLRVIKVLIALCPLFGLLGTVTGMIDVFTVLSLTGGGDAKLMAGGVSRATIPTMAGMVAALSGVFGNIYLERMARRRREAIDHELPRHHLEPAL</sequence>
<protein>
    <submittedName>
        <fullName evidence="9">TonB system transport protein ExbB2</fullName>
    </submittedName>
</protein>
<keyword evidence="6" id="KW-0653">Protein transport</keyword>
<dbReference type="Proteomes" id="UP000192342">
    <property type="component" value="Unassembled WGS sequence"/>
</dbReference>
<dbReference type="InterPro" id="IPR050790">
    <property type="entry name" value="ExbB/TolQ_transport"/>
</dbReference>
<comment type="caution">
    <text evidence="9">The sequence shown here is derived from an EMBL/GenBank/DDBJ whole genome shotgun (WGS) entry which is preliminary data.</text>
</comment>
<evidence type="ECO:0000256" key="1">
    <source>
        <dbReference type="ARBA" id="ARBA00004651"/>
    </source>
</evidence>
<feature type="domain" description="MotA/TolQ/ExbB proton channel" evidence="8">
    <location>
        <begin position="74"/>
        <end position="166"/>
    </location>
</feature>
<dbReference type="InterPro" id="IPR002898">
    <property type="entry name" value="MotA_ExbB_proton_chnl"/>
</dbReference>
<evidence type="ECO:0000259" key="8">
    <source>
        <dbReference type="Pfam" id="PF01618"/>
    </source>
</evidence>
<evidence type="ECO:0000313" key="9">
    <source>
        <dbReference type="EMBL" id="ORE86304.1"/>
    </source>
</evidence>
<gene>
    <name evidence="9" type="ORF">ATO7_13443</name>
</gene>
<reference evidence="9 10" key="1">
    <citation type="submission" date="2013-04" db="EMBL/GenBank/DDBJ databases">
        <title>Oceanococcus atlanticus 22II-S10r2 Genome Sequencing.</title>
        <authorList>
            <person name="Lai Q."/>
            <person name="Li G."/>
            <person name="Shao Z."/>
        </authorList>
    </citation>
    <scope>NUCLEOTIDE SEQUENCE [LARGE SCALE GENOMIC DNA]</scope>
    <source>
        <strain evidence="9 10">22II-S10r2</strain>
    </source>
</reference>
<keyword evidence="6" id="KW-0813">Transport</keyword>
<dbReference type="Pfam" id="PF01618">
    <property type="entry name" value="MotA_ExbB"/>
    <property type="match status" value="1"/>
</dbReference>
<keyword evidence="5 7" id="KW-0472">Membrane</keyword>